<keyword evidence="2" id="KW-1185">Reference proteome</keyword>
<dbReference type="EMBL" id="CM042018">
    <property type="protein sequence ID" value="KAI3826215.1"/>
    <property type="molecule type" value="Genomic_DNA"/>
</dbReference>
<evidence type="ECO:0000313" key="1">
    <source>
        <dbReference type="EMBL" id="KAI3826215.1"/>
    </source>
</evidence>
<organism evidence="1 2">
    <name type="scientific">Smallanthus sonchifolius</name>
    <dbReference type="NCBI Taxonomy" id="185202"/>
    <lineage>
        <taxon>Eukaryota</taxon>
        <taxon>Viridiplantae</taxon>
        <taxon>Streptophyta</taxon>
        <taxon>Embryophyta</taxon>
        <taxon>Tracheophyta</taxon>
        <taxon>Spermatophyta</taxon>
        <taxon>Magnoliopsida</taxon>
        <taxon>eudicotyledons</taxon>
        <taxon>Gunneridae</taxon>
        <taxon>Pentapetalae</taxon>
        <taxon>asterids</taxon>
        <taxon>campanulids</taxon>
        <taxon>Asterales</taxon>
        <taxon>Asteraceae</taxon>
        <taxon>Asteroideae</taxon>
        <taxon>Heliantheae alliance</taxon>
        <taxon>Millerieae</taxon>
        <taxon>Smallanthus</taxon>
    </lineage>
</organism>
<reference evidence="2" key="1">
    <citation type="journal article" date="2022" name="Mol. Ecol. Resour.">
        <title>The genomes of chicory, endive, great burdock and yacon provide insights into Asteraceae palaeo-polyploidization history and plant inulin production.</title>
        <authorList>
            <person name="Fan W."/>
            <person name="Wang S."/>
            <person name="Wang H."/>
            <person name="Wang A."/>
            <person name="Jiang F."/>
            <person name="Liu H."/>
            <person name="Zhao H."/>
            <person name="Xu D."/>
            <person name="Zhang Y."/>
        </authorList>
    </citation>
    <scope>NUCLEOTIDE SEQUENCE [LARGE SCALE GENOMIC DNA]</scope>
    <source>
        <strain evidence="2">cv. Yunnan</strain>
    </source>
</reference>
<reference evidence="1 2" key="2">
    <citation type="journal article" date="2022" name="Mol. Ecol. Resour.">
        <title>The genomes of chicory, endive, great burdock and yacon provide insights into Asteraceae paleo-polyploidization history and plant inulin production.</title>
        <authorList>
            <person name="Fan W."/>
            <person name="Wang S."/>
            <person name="Wang H."/>
            <person name="Wang A."/>
            <person name="Jiang F."/>
            <person name="Liu H."/>
            <person name="Zhao H."/>
            <person name="Xu D."/>
            <person name="Zhang Y."/>
        </authorList>
    </citation>
    <scope>NUCLEOTIDE SEQUENCE [LARGE SCALE GENOMIC DNA]</scope>
    <source>
        <strain evidence="2">cv. Yunnan</strain>
        <tissue evidence="1">Leaves</tissue>
    </source>
</reference>
<gene>
    <name evidence="1" type="ORF">L1987_00260</name>
</gene>
<dbReference type="Proteomes" id="UP001056120">
    <property type="component" value="Linkage Group LG01"/>
</dbReference>
<comment type="caution">
    <text evidence="1">The sequence shown here is derived from an EMBL/GenBank/DDBJ whole genome shotgun (WGS) entry which is preliminary data.</text>
</comment>
<protein>
    <submittedName>
        <fullName evidence="1">Uncharacterized protein</fullName>
    </submittedName>
</protein>
<sequence length="224" mass="25878">MSSRWNSRVSIILLFCLPELLLSAVVTLHSLEIYTTHEWVSTPTIYFQCSGENKTVLPDVKNKNTMYTFRGEESFQPLTDFKSTKCKRCGFYEKDRITSDDVFDEWEFCPSDFKSDDGRYIRTKAKELNATFLCHECVKKGMPKSSDNVTPAHEKDNGMHWSIKLIIGITVVASTMLLIMGLIVAYKYWLKRKRQQEQARFLKLFEDTDDIEDELGIGPLSDSI</sequence>
<name>A0ACB9K1N6_9ASTR</name>
<evidence type="ECO:0000313" key="2">
    <source>
        <dbReference type="Proteomes" id="UP001056120"/>
    </source>
</evidence>
<accession>A0ACB9K1N6</accession>
<proteinExistence type="predicted"/>